<evidence type="ECO:0000256" key="1">
    <source>
        <dbReference type="SAM" id="MobiDB-lite"/>
    </source>
</evidence>
<name>A0A699H004_TANCI</name>
<reference evidence="2" key="1">
    <citation type="journal article" date="2019" name="Sci. Rep.">
        <title>Draft genome of Tanacetum cinerariifolium, the natural source of mosquito coil.</title>
        <authorList>
            <person name="Yamashiro T."/>
            <person name="Shiraishi A."/>
            <person name="Satake H."/>
            <person name="Nakayama K."/>
        </authorList>
    </citation>
    <scope>NUCLEOTIDE SEQUENCE</scope>
</reference>
<dbReference type="AlphaFoldDB" id="A0A699H004"/>
<feature type="region of interest" description="Disordered" evidence="1">
    <location>
        <begin position="317"/>
        <end position="341"/>
    </location>
</feature>
<organism evidence="2">
    <name type="scientific">Tanacetum cinerariifolium</name>
    <name type="common">Dalmatian daisy</name>
    <name type="synonym">Chrysanthemum cinerariifolium</name>
    <dbReference type="NCBI Taxonomy" id="118510"/>
    <lineage>
        <taxon>Eukaryota</taxon>
        <taxon>Viridiplantae</taxon>
        <taxon>Streptophyta</taxon>
        <taxon>Embryophyta</taxon>
        <taxon>Tracheophyta</taxon>
        <taxon>Spermatophyta</taxon>
        <taxon>Magnoliopsida</taxon>
        <taxon>eudicotyledons</taxon>
        <taxon>Gunneridae</taxon>
        <taxon>Pentapetalae</taxon>
        <taxon>asterids</taxon>
        <taxon>campanulids</taxon>
        <taxon>Asterales</taxon>
        <taxon>Asteraceae</taxon>
        <taxon>Asteroideae</taxon>
        <taxon>Anthemideae</taxon>
        <taxon>Anthemidinae</taxon>
        <taxon>Tanacetum</taxon>
    </lineage>
</organism>
<protein>
    <submittedName>
        <fullName evidence="2">Uncharacterized protein</fullName>
    </submittedName>
</protein>
<feature type="compositionally biased region" description="Basic and acidic residues" evidence="1">
    <location>
        <begin position="329"/>
        <end position="341"/>
    </location>
</feature>
<sequence length="341" mass="39254">MLKDSIDNGPYQLKSEITVNDTDGVTEIRLPQRLKDIVREDKLRYDSDIKSINILLLGLLVDIYTLINHYQTAKEIWDRIKELMEGAEMTKQEHHVDTYDSDCDDEASANAIFMANLSPVGSLNDDTIKPCYDSDIHSEVPHYDTYHDSDMLKSNIQELGYIKNIVSNNESYDECKGNNKVISYTDYMLTIGIDEDNYVPPLIQKSDMMLSIIEQIKSQVEKCNMVNQESKSIDESLTSDLEQYKDRVRLLEYAVKDGHSEQEAYISRELYSAINDHNRKVADFEKQVFSQQTQMKDLNNHIAFLNKNFEILKKSHLKGRESSTNASESKPKGNTKNDRIP</sequence>
<gene>
    <name evidence="2" type="ORF">Tci_270240</name>
</gene>
<evidence type="ECO:0000313" key="2">
    <source>
        <dbReference type="EMBL" id="GEW98264.1"/>
    </source>
</evidence>
<dbReference type="EMBL" id="BKCJ010083467">
    <property type="protein sequence ID" value="GEW98264.1"/>
    <property type="molecule type" value="Genomic_DNA"/>
</dbReference>
<accession>A0A699H004</accession>
<proteinExistence type="predicted"/>
<comment type="caution">
    <text evidence="2">The sequence shown here is derived from an EMBL/GenBank/DDBJ whole genome shotgun (WGS) entry which is preliminary data.</text>
</comment>